<proteinExistence type="predicted"/>
<dbReference type="SMART" id="SM00421">
    <property type="entry name" value="HTH_LUXR"/>
    <property type="match status" value="1"/>
</dbReference>
<gene>
    <name evidence="5" type="ORF">EHSB41UT_02351</name>
</gene>
<dbReference type="PROSITE" id="PS50043">
    <property type="entry name" value="HTH_LUXR_2"/>
    <property type="match status" value="1"/>
</dbReference>
<dbReference type="AlphaFoldDB" id="A0A1X7AJU7"/>
<accession>A0A1X7AJU7</accession>
<keyword evidence="6" id="KW-1185">Reference proteome</keyword>
<dbReference type="InterPro" id="IPR016032">
    <property type="entry name" value="Sig_transdc_resp-reg_C-effctor"/>
</dbReference>
<dbReference type="SUPFAM" id="SSF46894">
    <property type="entry name" value="C-terminal effector domain of the bipartite response regulators"/>
    <property type="match status" value="1"/>
</dbReference>
<keyword evidence="2" id="KW-0238">DNA-binding</keyword>
<evidence type="ECO:0000313" key="5">
    <source>
        <dbReference type="EMBL" id="SMA47243.1"/>
    </source>
</evidence>
<dbReference type="EMBL" id="FWPT01000005">
    <property type="protein sequence ID" value="SMA47243.1"/>
    <property type="molecule type" value="Genomic_DNA"/>
</dbReference>
<name>A0A1X7AJU7_9GAMM</name>
<evidence type="ECO:0000256" key="3">
    <source>
        <dbReference type="ARBA" id="ARBA00023163"/>
    </source>
</evidence>
<dbReference type="CDD" id="cd06170">
    <property type="entry name" value="LuxR_C_like"/>
    <property type="match status" value="1"/>
</dbReference>
<evidence type="ECO:0000256" key="1">
    <source>
        <dbReference type="ARBA" id="ARBA00023015"/>
    </source>
</evidence>
<dbReference type="PANTHER" id="PTHR44688">
    <property type="entry name" value="DNA-BINDING TRANSCRIPTIONAL ACTIVATOR DEVR_DOSR"/>
    <property type="match status" value="1"/>
</dbReference>
<dbReference type="PANTHER" id="PTHR44688:SF16">
    <property type="entry name" value="DNA-BINDING TRANSCRIPTIONAL ACTIVATOR DEVR_DOSR"/>
    <property type="match status" value="1"/>
</dbReference>
<reference evidence="5 6" key="1">
    <citation type="submission" date="2017-03" db="EMBL/GenBank/DDBJ databases">
        <authorList>
            <person name="Afonso C.L."/>
            <person name="Miller P.J."/>
            <person name="Scott M.A."/>
            <person name="Spackman E."/>
            <person name="Goraichik I."/>
            <person name="Dimitrov K.M."/>
            <person name="Suarez D.L."/>
            <person name="Swayne D.E."/>
        </authorList>
    </citation>
    <scope>NUCLEOTIDE SEQUENCE [LARGE SCALE GENOMIC DNA]</scope>
    <source>
        <strain evidence="5">SB41UT1</strain>
    </source>
</reference>
<dbReference type="RefSeq" id="WP_087110078.1">
    <property type="nucleotide sequence ID" value="NZ_CBCSCN010000003.1"/>
</dbReference>
<dbReference type="InterPro" id="IPR000792">
    <property type="entry name" value="Tscrpt_reg_LuxR_C"/>
</dbReference>
<keyword evidence="1" id="KW-0805">Transcription regulation</keyword>
<keyword evidence="3" id="KW-0804">Transcription</keyword>
<protein>
    <submittedName>
        <fullName evidence="5">Bacterial regulatory protein, luxR family</fullName>
    </submittedName>
</protein>
<evidence type="ECO:0000259" key="4">
    <source>
        <dbReference type="PROSITE" id="PS50043"/>
    </source>
</evidence>
<sequence>MQPSQVNGRVVLSSQLAKENLGQTQTDIYTQTARPLDVIQQEIQNFISTLGFTSFRYSSVPTSLADTKTSSFELDHRADGREGFGSLPDKLYNIYYKNIARHDNLLQSVIASNGPVFHEPASDIARTFYRDNNINSHLCLPMRWQTGHDWFCLFTFQSPLSTEELRSHYQTIQDSLNSRALGWHLELMAFRQHKFNPYIVRKILTPRTRHILKLAADGFSSRHIADMTGISDNGVNYHYREAKRILGARNRAHLVALAKDQKLI</sequence>
<evidence type="ECO:0000256" key="2">
    <source>
        <dbReference type="ARBA" id="ARBA00023125"/>
    </source>
</evidence>
<dbReference type="GO" id="GO:0003677">
    <property type="term" value="F:DNA binding"/>
    <property type="evidence" value="ECO:0007669"/>
    <property type="project" value="UniProtKB-KW"/>
</dbReference>
<dbReference type="Pfam" id="PF00196">
    <property type="entry name" value="GerE"/>
    <property type="match status" value="1"/>
</dbReference>
<evidence type="ECO:0000313" key="6">
    <source>
        <dbReference type="Proteomes" id="UP000196573"/>
    </source>
</evidence>
<dbReference type="Proteomes" id="UP000196573">
    <property type="component" value="Unassembled WGS sequence"/>
</dbReference>
<feature type="domain" description="HTH luxR-type" evidence="4">
    <location>
        <begin position="197"/>
        <end position="262"/>
    </location>
</feature>
<dbReference type="GO" id="GO:0006355">
    <property type="term" value="P:regulation of DNA-templated transcription"/>
    <property type="evidence" value="ECO:0007669"/>
    <property type="project" value="InterPro"/>
</dbReference>
<dbReference type="Gene3D" id="1.10.10.10">
    <property type="entry name" value="Winged helix-like DNA-binding domain superfamily/Winged helix DNA-binding domain"/>
    <property type="match status" value="1"/>
</dbReference>
<dbReference type="InterPro" id="IPR036388">
    <property type="entry name" value="WH-like_DNA-bd_sf"/>
</dbReference>
<dbReference type="OrthoDB" id="6115007at2"/>
<organism evidence="5 6">
    <name type="scientific">Parendozoicomonas haliclonae</name>
    <dbReference type="NCBI Taxonomy" id="1960125"/>
    <lineage>
        <taxon>Bacteria</taxon>
        <taxon>Pseudomonadati</taxon>
        <taxon>Pseudomonadota</taxon>
        <taxon>Gammaproteobacteria</taxon>
        <taxon>Oceanospirillales</taxon>
        <taxon>Endozoicomonadaceae</taxon>
        <taxon>Parendozoicomonas</taxon>
    </lineage>
</organism>